<name>A0A644ZT39_9ZZZZ</name>
<protein>
    <submittedName>
        <fullName evidence="1">Uncharacterized protein</fullName>
    </submittedName>
</protein>
<reference evidence="1" key="1">
    <citation type="submission" date="2019-08" db="EMBL/GenBank/DDBJ databases">
        <authorList>
            <person name="Kucharzyk K."/>
            <person name="Murdoch R.W."/>
            <person name="Higgins S."/>
            <person name="Loffler F."/>
        </authorList>
    </citation>
    <scope>NUCLEOTIDE SEQUENCE</scope>
</reference>
<comment type="caution">
    <text evidence="1">The sequence shown here is derived from an EMBL/GenBank/DDBJ whole genome shotgun (WGS) entry which is preliminary data.</text>
</comment>
<dbReference type="AlphaFoldDB" id="A0A644ZT39"/>
<proteinExistence type="predicted"/>
<accession>A0A644ZT39</accession>
<organism evidence="1">
    <name type="scientific">bioreactor metagenome</name>
    <dbReference type="NCBI Taxonomy" id="1076179"/>
    <lineage>
        <taxon>unclassified sequences</taxon>
        <taxon>metagenomes</taxon>
        <taxon>ecological metagenomes</taxon>
    </lineage>
</organism>
<gene>
    <name evidence="1" type="ORF">SDC9_90235</name>
</gene>
<sequence>MEHLIRMERLGHGVRYDRIRKDFSVRHAHELAVALLRGRHVRNAVSRAHLFDQPRVDGLHVEAE</sequence>
<dbReference type="EMBL" id="VSSQ01010151">
    <property type="protein sequence ID" value="MPM43558.1"/>
    <property type="molecule type" value="Genomic_DNA"/>
</dbReference>
<evidence type="ECO:0000313" key="1">
    <source>
        <dbReference type="EMBL" id="MPM43558.1"/>
    </source>
</evidence>